<dbReference type="GO" id="GO:0004222">
    <property type="term" value="F:metalloendopeptidase activity"/>
    <property type="evidence" value="ECO:0007669"/>
    <property type="project" value="TreeGrafter"/>
</dbReference>
<organism evidence="2">
    <name type="scientific">Caldilinea aerophila</name>
    <dbReference type="NCBI Taxonomy" id="133453"/>
    <lineage>
        <taxon>Bacteria</taxon>
        <taxon>Bacillati</taxon>
        <taxon>Chloroflexota</taxon>
        <taxon>Caldilineae</taxon>
        <taxon>Caldilineales</taxon>
        <taxon>Caldilineaceae</taxon>
        <taxon>Caldilinea</taxon>
    </lineage>
</organism>
<protein>
    <submittedName>
        <fullName evidence="2">LysM peptidoglycan-binding domain-containing protein</fullName>
    </submittedName>
</protein>
<comment type="caution">
    <text evidence="2">The sequence shown here is derived from an EMBL/GenBank/DDBJ whole genome shotgun (WGS) entry which is preliminary data.</text>
</comment>
<dbReference type="InterPro" id="IPR036779">
    <property type="entry name" value="LysM_dom_sf"/>
</dbReference>
<dbReference type="PANTHER" id="PTHR21666">
    <property type="entry name" value="PEPTIDASE-RELATED"/>
    <property type="match status" value="1"/>
</dbReference>
<dbReference type="SMART" id="SM00257">
    <property type="entry name" value="LysM"/>
    <property type="match status" value="2"/>
</dbReference>
<name>A0A7C1FR16_9CHLR</name>
<dbReference type="Gene3D" id="2.70.70.10">
    <property type="entry name" value="Glucose Permease (Domain IIA)"/>
    <property type="match status" value="1"/>
</dbReference>
<sequence>MTALKGVALRRGIATLHKGVALLRPYLTLLALAAALALLRVGKAQVPVITPADVSTPTPTPLALPTPTPSEPDLAISQFVARTLHVIGDAPITYTVQPGDTLFSVALEMGLDLEDVPCAVGPTFTVDRPLVIGDVLSAPPANVICHEVQPGETIASIAARYRVNPAQIRSLPWNHLPPEGEARLLPRTHLRVPLNVPLQMPSGQSVTDAELDFLLTMLNMPISTSPFVVFAQKSAARQPATPIGPLPADWPYGSGRFTWPVYGWLSQGYRFDHRAIDIAAPQGTPVTAADRGVVIRAGWNNQGYGRFVVIDHKIDYVTLYAHLDRIFVQEGEIVGQGQVIGTVGSTGNSTGPHLHFEIRDFGRLTNPLELLTAP</sequence>
<dbReference type="EMBL" id="DSMG01000077">
    <property type="protein sequence ID" value="HDX31240.1"/>
    <property type="molecule type" value="Genomic_DNA"/>
</dbReference>
<dbReference type="Gene3D" id="3.10.350.10">
    <property type="entry name" value="LysM domain"/>
    <property type="match status" value="1"/>
</dbReference>
<dbReference type="InterPro" id="IPR011055">
    <property type="entry name" value="Dup_hybrid_motif"/>
</dbReference>
<dbReference type="Pfam" id="PF01476">
    <property type="entry name" value="LysM"/>
    <property type="match status" value="2"/>
</dbReference>
<dbReference type="PANTHER" id="PTHR21666:SF270">
    <property type="entry name" value="MUREIN HYDROLASE ACTIVATOR ENVC"/>
    <property type="match status" value="1"/>
</dbReference>
<dbReference type="Pfam" id="PF01551">
    <property type="entry name" value="Peptidase_M23"/>
    <property type="match status" value="1"/>
</dbReference>
<accession>A0A7C1FR16</accession>
<gene>
    <name evidence="2" type="ORF">ENQ20_07060</name>
</gene>
<dbReference type="SUPFAM" id="SSF51261">
    <property type="entry name" value="Duplicated hybrid motif"/>
    <property type="match status" value="1"/>
</dbReference>
<dbReference type="AlphaFoldDB" id="A0A7C1FR16"/>
<dbReference type="CDD" id="cd12797">
    <property type="entry name" value="M23_peptidase"/>
    <property type="match status" value="1"/>
</dbReference>
<reference evidence="2" key="1">
    <citation type="journal article" date="2020" name="mSystems">
        <title>Genome- and Community-Level Interaction Insights into Carbon Utilization and Element Cycling Functions of Hydrothermarchaeota in Hydrothermal Sediment.</title>
        <authorList>
            <person name="Zhou Z."/>
            <person name="Liu Y."/>
            <person name="Xu W."/>
            <person name="Pan J."/>
            <person name="Luo Z.H."/>
            <person name="Li M."/>
        </authorList>
    </citation>
    <scope>NUCLEOTIDE SEQUENCE [LARGE SCALE GENOMIC DNA]</scope>
    <source>
        <strain evidence="2">SpSt-289</strain>
    </source>
</reference>
<evidence type="ECO:0000259" key="1">
    <source>
        <dbReference type="PROSITE" id="PS51782"/>
    </source>
</evidence>
<dbReference type="InterPro" id="IPR016047">
    <property type="entry name" value="M23ase_b-sheet_dom"/>
</dbReference>
<proteinExistence type="predicted"/>
<feature type="domain" description="LysM" evidence="1">
    <location>
        <begin position="92"/>
        <end position="138"/>
    </location>
</feature>
<dbReference type="InterPro" id="IPR050570">
    <property type="entry name" value="Cell_wall_metabolism_enzyme"/>
</dbReference>
<dbReference type="PROSITE" id="PS51782">
    <property type="entry name" value="LYSM"/>
    <property type="match status" value="1"/>
</dbReference>
<dbReference type="SUPFAM" id="SSF54106">
    <property type="entry name" value="LysM domain"/>
    <property type="match status" value="1"/>
</dbReference>
<dbReference type="CDD" id="cd00118">
    <property type="entry name" value="LysM"/>
    <property type="match status" value="2"/>
</dbReference>
<evidence type="ECO:0000313" key="2">
    <source>
        <dbReference type="EMBL" id="HDX31240.1"/>
    </source>
</evidence>
<dbReference type="InterPro" id="IPR018392">
    <property type="entry name" value="LysM"/>
</dbReference>